<dbReference type="RefSeq" id="WP_101263535.1">
    <property type="nucleotide sequence ID" value="NZ_MVDD01000030.1"/>
</dbReference>
<comment type="caution">
    <text evidence="1">The sequence shown here is derived from an EMBL/GenBank/DDBJ whole genome shotgun (WGS) entry which is preliminary data.</text>
</comment>
<dbReference type="Proteomes" id="UP000233535">
    <property type="component" value="Unassembled WGS sequence"/>
</dbReference>
<organism evidence="1 2">
    <name type="scientific">Labilibaculum filiforme</name>
    <dbReference type="NCBI Taxonomy" id="1940526"/>
    <lineage>
        <taxon>Bacteria</taxon>
        <taxon>Pseudomonadati</taxon>
        <taxon>Bacteroidota</taxon>
        <taxon>Bacteroidia</taxon>
        <taxon>Marinilabiliales</taxon>
        <taxon>Marinifilaceae</taxon>
        <taxon>Labilibaculum</taxon>
    </lineage>
</organism>
<sequence>MSYLNISEAERIITGEEFKRLQPIVEKNQMAIRCNKGSEYKGGDGYNLEVNISDNDVKFATALYASICFSQDTIQSGIDSYKLLLLKKCALSSSETYKYTQGSDVYNTLFKCSGLGKDATVIFALNMNDSAITMARRVVEKILELK</sequence>
<reference evidence="1 2" key="1">
    <citation type="journal article" date="2017" name="Front. Microbiol.">
        <title>Labilibaculum manganireducens gen. nov., sp. nov. and Labilibaculum filiforme sp. nov., Novel Bacteroidetes Isolated from Subsurface Sediments of the Baltic Sea.</title>
        <authorList>
            <person name="Vandieken V."/>
            <person name="Marshall I.P."/>
            <person name="Niemann H."/>
            <person name="Engelen B."/>
            <person name="Cypionka H."/>
        </authorList>
    </citation>
    <scope>NUCLEOTIDE SEQUENCE [LARGE SCALE GENOMIC DNA]</scope>
    <source>
        <strain evidence="1 2">59.16B</strain>
    </source>
</reference>
<evidence type="ECO:0000313" key="1">
    <source>
        <dbReference type="EMBL" id="PKQ60288.1"/>
    </source>
</evidence>
<dbReference type="AlphaFoldDB" id="A0A2N3HQG6"/>
<proteinExistence type="predicted"/>
<protein>
    <submittedName>
        <fullName evidence="1">Uncharacterized protein</fullName>
    </submittedName>
</protein>
<evidence type="ECO:0000313" key="2">
    <source>
        <dbReference type="Proteomes" id="UP000233535"/>
    </source>
</evidence>
<name>A0A2N3HQG6_9BACT</name>
<accession>A0A2N3HQG6</accession>
<gene>
    <name evidence="1" type="ORF">BZG02_20020</name>
</gene>
<dbReference type="EMBL" id="MVDD01000030">
    <property type="protein sequence ID" value="PKQ60288.1"/>
    <property type="molecule type" value="Genomic_DNA"/>
</dbReference>
<keyword evidence="2" id="KW-1185">Reference proteome</keyword>